<feature type="compositionally biased region" description="Acidic residues" evidence="13">
    <location>
        <begin position="15"/>
        <end position="24"/>
    </location>
</feature>
<dbReference type="NCBIfam" id="NF010738">
    <property type="entry name" value="PRK14140.1"/>
    <property type="match status" value="1"/>
</dbReference>
<evidence type="ECO:0000256" key="1">
    <source>
        <dbReference type="ARBA" id="ARBA00004496"/>
    </source>
</evidence>
<evidence type="ECO:0000256" key="11">
    <source>
        <dbReference type="RuleBase" id="RU000639"/>
    </source>
</evidence>
<dbReference type="GO" id="GO:0006457">
    <property type="term" value="P:protein folding"/>
    <property type="evidence" value="ECO:0007669"/>
    <property type="project" value="InterPro"/>
</dbReference>
<dbReference type="InterPro" id="IPR009012">
    <property type="entry name" value="GrpE_head"/>
</dbReference>
<feature type="region of interest" description="Disordered" evidence="13">
    <location>
        <begin position="1"/>
        <end position="70"/>
    </location>
</feature>
<dbReference type="STRING" id="1194526.A284_05810"/>
<evidence type="ECO:0000313" key="14">
    <source>
        <dbReference type="EMBL" id="PTI50453.1"/>
    </source>
</evidence>
<reference evidence="14 15" key="1">
    <citation type="journal article" date="2016" name="Front. Microbiol.">
        <title>Comprehensive Phylogenetic Analysis of Bovine Non-aureus Staphylococci Species Based on Whole-Genome Sequencing.</title>
        <authorList>
            <person name="Naushad S."/>
            <person name="Barkema H.W."/>
            <person name="Luby C."/>
            <person name="Condas L.A."/>
            <person name="Nobrega D.B."/>
            <person name="Carson D.A."/>
            <person name="De Buck J."/>
        </authorList>
    </citation>
    <scope>NUCLEOTIDE SEQUENCE [LARGE SCALE GENOMIC DNA]</scope>
    <source>
        <strain evidence="14 15">SNUC 2993</strain>
    </source>
</reference>
<dbReference type="GO" id="GO:0051082">
    <property type="term" value="F:unfolded protein binding"/>
    <property type="evidence" value="ECO:0007669"/>
    <property type="project" value="TreeGrafter"/>
</dbReference>
<comment type="similarity">
    <text evidence="2 10 12">Belongs to the GrpE family.</text>
</comment>
<dbReference type="InterPro" id="IPR000740">
    <property type="entry name" value="GrpE"/>
</dbReference>
<keyword evidence="6 10" id="KW-0143">Chaperone</keyword>
<dbReference type="GO" id="GO:0005737">
    <property type="term" value="C:cytoplasm"/>
    <property type="evidence" value="ECO:0007669"/>
    <property type="project" value="UniProtKB-SubCell"/>
</dbReference>
<feature type="compositionally biased region" description="Low complexity" evidence="13">
    <location>
        <begin position="25"/>
        <end position="39"/>
    </location>
</feature>
<evidence type="ECO:0000256" key="13">
    <source>
        <dbReference type="SAM" id="MobiDB-lite"/>
    </source>
</evidence>
<dbReference type="AlphaFoldDB" id="A0A2T4PZB4"/>
<dbReference type="SUPFAM" id="SSF51064">
    <property type="entry name" value="Head domain of nucleotide exchange factor GrpE"/>
    <property type="match status" value="1"/>
</dbReference>
<evidence type="ECO:0000256" key="4">
    <source>
        <dbReference type="ARBA" id="ARBA00022490"/>
    </source>
</evidence>
<dbReference type="PANTHER" id="PTHR21237:SF23">
    <property type="entry name" value="GRPE PROTEIN HOMOLOG, MITOCHONDRIAL"/>
    <property type="match status" value="1"/>
</dbReference>
<comment type="subunit">
    <text evidence="3 10">Homodimer.</text>
</comment>
<dbReference type="PROSITE" id="PS01071">
    <property type="entry name" value="GRPE"/>
    <property type="match status" value="1"/>
</dbReference>
<name>A0A2T4PZB4_STAWA</name>
<comment type="subcellular location">
    <subcellularLocation>
        <location evidence="1 10">Cytoplasm</location>
    </subcellularLocation>
</comment>
<dbReference type="GO" id="GO:0051087">
    <property type="term" value="F:protein-folding chaperone binding"/>
    <property type="evidence" value="ECO:0007669"/>
    <property type="project" value="InterPro"/>
</dbReference>
<feature type="compositionally biased region" description="Basic and acidic residues" evidence="13">
    <location>
        <begin position="61"/>
        <end position="70"/>
    </location>
</feature>
<dbReference type="HAMAP" id="MF_01151">
    <property type="entry name" value="GrpE"/>
    <property type="match status" value="1"/>
</dbReference>
<evidence type="ECO:0000256" key="2">
    <source>
        <dbReference type="ARBA" id="ARBA00009054"/>
    </source>
</evidence>
<dbReference type="Proteomes" id="UP000240717">
    <property type="component" value="Unassembled WGS sequence"/>
</dbReference>
<keyword evidence="4 10" id="KW-0963">Cytoplasm</keyword>
<proteinExistence type="inferred from homology"/>
<evidence type="ECO:0000256" key="7">
    <source>
        <dbReference type="ARBA" id="ARBA00053401"/>
    </source>
</evidence>
<evidence type="ECO:0000256" key="12">
    <source>
        <dbReference type="RuleBase" id="RU004478"/>
    </source>
</evidence>
<keyword evidence="5 10" id="KW-0346">Stress response</keyword>
<evidence type="ECO:0000256" key="5">
    <source>
        <dbReference type="ARBA" id="ARBA00023016"/>
    </source>
</evidence>
<dbReference type="PRINTS" id="PR00773">
    <property type="entry name" value="GRPEPROTEIN"/>
</dbReference>
<dbReference type="GO" id="GO:0042803">
    <property type="term" value="F:protein homodimerization activity"/>
    <property type="evidence" value="ECO:0007669"/>
    <property type="project" value="InterPro"/>
</dbReference>
<evidence type="ECO:0000256" key="9">
    <source>
        <dbReference type="ARBA" id="ARBA00076414"/>
    </source>
</evidence>
<dbReference type="EMBL" id="PZEV01000029">
    <property type="protein sequence ID" value="PTI50453.1"/>
    <property type="molecule type" value="Genomic_DNA"/>
</dbReference>
<evidence type="ECO:0000256" key="3">
    <source>
        <dbReference type="ARBA" id="ARBA00011738"/>
    </source>
</evidence>
<dbReference type="Gene3D" id="3.90.20.20">
    <property type="match status" value="1"/>
</dbReference>
<evidence type="ECO:0000256" key="10">
    <source>
        <dbReference type="HAMAP-Rule" id="MF_01151"/>
    </source>
</evidence>
<sequence>MTEKDESVKQNAESQTEETTENNSEETSNSVENTESNNSQDVETNEEAANKDASNEEDENVDPKDQEIERLQQLANDNEEKYLRLYAEFENYKRRIQNENKINKTYQAQGVLTDILPTIDNIERALQIEGDDDSFKSLQKGVQMVHESLLRALKDNGLEEIESEGQAFDPNVHQAVVQDDNPEYESGVITQELQKGYKLKDRVLRPSMVKVNQ</sequence>
<protein>
    <recommendedName>
        <fullName evidence="8 10">Protein GrpE</fullName>
    </recommendedName>
    <alternativeName>
        <fullName evidence="9 10">HSP-70 cofactor</fullName>
    </alternativeName>
</protein>
<dbReference type="Gene3D" id="2.30.22.10">
    <property type="entry name" value="Head domain of nucleotide exchange factor GrpE"/>
    <property type="match status" value="1"/>
</dbReference>
<comment type="function">
    <text evidence="7 10 11">Participates actively in the response to hyperosmotic and heat shock by preventing the aggregation of stress-denatured proteins, in association with DnaK and GrpE. It is the nucleotide exchange factor for DnaK and may function as a thermosensor. Unfolded proteins bind initially to DnaJ; upon interaction with the DnaJ-bound protein, DnaK hydrolyzes its bound ATP, resulting in the formation of a stable complex. GrpE releases ADP from DnaK; ATP binding to DnaK triggers the release of the substrate protein, thus completing the reaction cycle. Several rounds of ATP-dependent interactions between DnaJ, DnaK and GrpE are required for fully efficient folding.</text>
</comment>
<dbReference type="InterPro" id="IPR013805">
    <property type="entry name" value="GrpE_CC"/>
</dbReference>
<dbReference type="FunFam" id="2.30.22.10:FF:000001">
    <property type="entry name" value="Protein GrpE"/>
    <property type="match status" value="1"/>
</dbReference>
<dbReference type="Pfam" id="PF01025">
    <property type="entry name" value="GrpE"/>
    <property type="match status" value="1"/>
</dbReference>
<dbReference type="RefSeq" id="WP_107532547.1">
    <property type="nucleotide sequence ID" value="NZ_JAFFRN010000049.1"/>
</dbReference>
<dbReference type="PANTHER" id="PTHR21237">
    <property type="entry name" value="GRPE PROTEIN"/>
    <property type="match status" value="1"/>
</dbReference>
<evidence type="ECO:0000256" key="6">
    <source>
        <dbReference type="ARBA" id="ARBA00023186"/>
    </source>
</evidence>
<accession>A0A2T4PZB4</accession>
<organism evidence="14 15">
    <name type="scientific">Staphylococcus warneri</name>
    <dbReference type="NCBI Taxonomy" id="1292"/>
    <lineage>
        <taxon>Bacteria</taxon>
        <taxon>Bacillati</taxon>
        <taxon>Bacillota</taxon>
        <taxon>Bacilli</taxon>
        <taxon>Bacillales</taxon>
        <taxon>Staphylococcaceae</taxon>
        <taxon>Staphylococcus</taxon>
    </lineage>
</organism>
<comment type="caution">
    <text evidence="14">The sequence shown here is derived from an EMBL/GenBank/DDBJ whole genome shotgun (WGS) entry which is preliminary data.</text>
</comment>
<dbReference type="CDD" id="cd00446">
    <property type="entry name" value="GrpE"/>
    <property type="match status" value="1"/>
</dbReference>
<dbReference type="GO" id="GO:0000774">
    <property type="term" value="F:adenyl-nucleotide exchange factor activity"/>
    <property type="evidence" value="ECO:0007669"/>
    <property type="project" value="InterPro"/>
</dbReference>
<dbReference type="SUPFAM" id="SSF58014">
    <property type="entry name" value="Coiled-coil domain of nucleotide exchange factor GrpE"/>
    <property type="match status" value="1"/>
</dbReference>
<evidence type="ECO:0000313" key="15">
    <source>
        <dbReference type="Proteomes" id="UP000240717"/>
    </source>
</evidence>
<gene>
    <name evidence="10" type="primary">grpE</name>
    <name evidence="14" type="ORF">BU085_08860</name>
</gene>
<evidence type="ECO:0000256" key="8">
    <source>
        <dbReference type="ARBA" id="ARBA00072274"/>
    </source>
</evidence>